<dbReference type="EMBL" id="CM051394">
    <property type="protein sequence ID" value="KAJ4727590.1"/>
    <property type="molecule type" value="Genomic_DNA"/>
</dbReference>
<proteinExistence type="predicted"/>
<evidence type="ECO:0000313" key="2">
    <source>
        <dbReference type="Proteomes" id="UP001164539"/>
    </source>
</evidence>
<dbReference type="Proteomes" id="UP001164539">
    <property type="component" value="Chromosome 1"/>
</dbReference>
<name>A0ACC1YYC2_MELAZ</name>
<gene>
    <name evidence="1" type="ORF">OWV82_000667</name>
</gene>
<sequence length="645" mass="71636">MEQVEAYTSEDGKMEMPIYNLPPKILCEVVYVQLKAEAGTDEVFAQITLLPKPKDEPSLEDGDSLPLPPKANVWSFSKKLTPSDTSTHGGFSVPKRHADECLPPLDMAQDPPLQELVAKDLHGMKWRFRHIYRGQPKRHLLTSGWSVFVTSKKLVAGDACIFLRGENGELHVGVRRAIKQQNSGSTSVISGHSMQHGILASAFHAISTGTMFTVYYRPWTSPAEFIIPFNQYMRSAEIDYSVGTRFKMAFEGEECAEQRVAGTVVGTEAIDHIRWPASEWRCLKVRWDAASHTLMCPTRVSPWNIEPIVCNNKKPAPGQYRQKRPRSIDASSPGFSSLLSNGVLQGQEDRENKAVDIKELGAPKPPLLPYLVSHPNPDWGYMQIGLENKLHLPIRDQFYPCSNSTVSLSGGSIVNSCLPNHWPAPYAPYGVRDNAALGRDFSVPNASSLSSGSQEWRTLELKDENGTPHAEPKGGSRYMLFGVNLINSSPELPSPQVATSNELESLCSVPPTSQSSVSETIQVSELSKSVSGIPSEKQCKNCGVSRSCTKVLKFGTALGRSVDLTRFYRYDELIRELDQMFDFKGSLIDGSSGWHVAYTDYEGDMMLIGDYPWQEFQCAVRRMFICPKEDIDKLNPSSPDPTPLK</sequence>
<keyword evidence="2" id="KW-1185">Reference proteome</keyword>
<accession>A0ACC1YYC2</accession>
<protein>
    <submittedName>
        <fullName evidence="1">Auxin response factor</fullName>
    </submittedName>
</protein>
<evidence type="ECO:0000313" key="1">
    <source>
        <dbReference type="EMBL" id="KAJ4727590.1"/>
    </source>
</evidence>
<reference evidence="1 2" key="1">
    <citation type="journal article" date="2023" name="Science">
        <title>Complex scaffold remodeling in plant triterpene biosynthesis.</title>
        <authorList>
            <person name="De La Pena R."/>
            <person name="Hodgson H."/>
            <person name="Liu J.C."/>
            <person name="Stephenson M.J."/>
            <person name="Martin A.C."/>
            <person name="Owen C."/>
            <person name="Harkess A."/>
            <person name="Leebens-Mack J."/>
            <person name="Jimenez L.E."/>
            <person name="Osbourn A."/>
            <person name="Sattely E.S."/>
        </authorList>
    </citation>
    <scope>NUCLEOTIDE SEQUENCE [LARGE SCALE GENOMIC DNA]</scope>
    <source>
        <strain evidence="2">cv. JPN11</strain>
        <tissue evidence="1">Leaf</tissue>
    </source>
</reference>
<comment type="caution">
    <text evidence="1">The sequence shown here is derived from an EMBL/GenBank/DDBJ whole genome shotgun (WGS) entry which is preliminary data.</text>
</comment>
<organism evidence="1 2">
    <name type="scientific">Melia azedarach</name>
    <name type="common">Chinaberry tree</name>
    <dbReference type="NCBI Taxonomy" id="155640"/>
    <lineage>
        <taxon>Eukaryota</taxon>
        <taxon>Viridiplantae</taxon>
        <taxon>Streptophyta</taxon>
        <taxon>Embryophyta</taxon>
        <taxon>Tracheophyta</taxon>
        <taxon>Spermatophyta</taxon>
        <taxon>Magnoliopsida</taxon>
        <taxon>eudicotyledons</taxon>
        <taxon>Gunneridae</taxon>
        <taxon>Pentapetalae</taxon>
        <taxon>rosids</taxon>
        <taxon>malvids</taxon>
        <taxon>Sapindales</taxon>
        <taxon>Meliaceae</taxon>
        <taxon>Melia</taxon>
    </lineage>
</organism>